<feature type="transmembrane region" description="Helical" evidence="2">
    <location>
        <begin position="342"/>
        <end position="360"/>
    </location>
</feature>
<dbReference type="InterPro" id="IPR018580">
    <property type="entry name" value="Uncharacterised_YfhO"/>
</dbReference>
<evidence type="ECO:0000256" key="1">
    <source>
        <dbReference type="SAM" id="MobiDB-lite"/>
    </source>
</evidence>
<proteinExistence type="predicted"/>
<feature type="transmembrane region" description="Helical" evidence="2">
    <location>
        <begin position="240"/>
        <end position="257"/>
    </location>
</feature>
<dbReference type="Pfam" id="PF09586">
    <property type="entry name" value="YfhO"/>
    <property type="match status" value="2"/>
</dbReference>
<comment type="caution">
    <text evidence="3">The sequence shown here is derived from an EMBL/GenBank/DDBJ whole genome shotgun (WGS) entry which is preliminary data.</text>
</comment>
<feature type="transmembrane region" description="Helical" evidence="2">
    <location>
        <begin position="397"/>
        <end position="417"/>
    </location>
</feature>
<feature type="transmembrane region" description="Helical" evidence="2">
    <location>
        <begin position="458"/>
        <end position="479"/>
    </location>
</feature>
<evidence type="ECO:0000313" key="4">
    <source>
        <dbReference type="Proteomes" id="UP000886817"/>
    </source>
</evidence>
<feature type="transmembrane region" description="Helical" evidence="2">
    <location>
        <begin position="957"/>
        <end position="975"/>
    </location>
</feature>
<dbReference type="PANTHER" id="PTHR38454:SF1">
    <property type="entry name" value="INTEGRAL MEMBRANE PROTEIN"/>
    <property type="match status" value="1"/>
</dbReference>
<keyword evidence="2" id="KW-0812">Transmembrane</keyword>
<feature type="transmembrane region" description="Helical" evidence="2">
    <location>
        <begin position="367"/>
        <end position="385"/>
    </location>
</feature>
<sequence>MGKGNGPEQGKTGRIKAGWERAKKSPCFKLFLVISALFSVLFARFWLGDYAYLYLDVGADTFDINYPLYRLFSDALHSGEYEDYFLNVGLGMDMSSYFYQYLNPLNLLVLVLPERLIPWGILLASYLKLLLTGLSGYGFFVRVIRQVPSEAAKAAAEETGDSRATVLGSFAAALAWTFSGYLMLWGQHYGFAASIAMFTVFLYLVQRFVEDEEKSLNWILVLWITLMLFTNYYFLYMSGLMGALYVAAYLLFCRKGWKVILRRLLGLAGMGILGICIGGGCLTATWNVFQDSIRAGTVALELSSVIKPYDLPWLLGFLGRLFTNNAMGIGDGYTGPGNYYEIAILCTSGLFIFGLFYLLIGKKTRKGTLCLTVLSVVMLALPLTGKLFTMNSGTQRWSFLLCLLEALAAGVFLRLLLEERDRRKTAGSVGAGLLFAALSCGLLLWGQSQGYYDLYLKYLALAMGFLVLYGIFFLVLAFCCDRKSAVQGGSLVLTGLLCAELAVSNFPTINFRENPTRNQVAAEYYNDGTEEAARAAAAEEEGPYRIAKTYESASENDSMAQGYPGLSVYLTTNPRELIQLKNMYGGQGVSINFADFNDEDYLRNALLGVKYLLAQPETMVSDETWEYLGEAGGKAYYEYRYALPFGYLYDRQWDGEELQEMDETERVLASFLGFHFGGSASDTVYPRAEASGAEERRAETGGSEGSEAEIAGSKESEAETARSEENETETAGTSLTDLEQGISLLDRPMEVKDCGAIRDENGILVDEMTEDPHVIFSEVETAFGEGPIHTVTVQAEVQEETDLALYYKTGEDRDFSQEQIRIFTLSPGQDTWTGTLPEDVTQLRLDISTAVEQVLVKDIRVNNCTELNQAYEALQDSPVTEITWEENTYQARVNNEKEKTQMLCVPFLYSQGWQASVDQTEVPVYNINSGLTGIEIPSGSHEVTLVYESPGKLEGRILTIAGILVYGAVFGLGRLRKSRGFMGKRSDSP</sequence>
<feature type="region of interest" description="Disordered" evidence="1">
    <location>
        <begin position="684"/>
        <end position="739"/>
    </location>
</feature>
<feature type="compositionally biased region" description="Basic and acidic residues" evidence="1">
    <location>
        <begin position="712"/>
        <end position="725"/>
    </location>
</feature>
<keyword evidence="2" id="KW-0472">Membrane</keyword>
<dbReference type="AlphaFoldDB" id="A0A9D2B2Z8"/>
<dbReference type="EMBL" id="DXEX01000174">
    <property type="protein sequence ID" value="HIX59647.1"/>
    <property type="molecule type" value="Genomic_DNA"/>
</dbReference>
<feature type="transmembrane region" description="Helical" evidence="2">
    <location>
        <begin position="429"/>
        <end position="446"/>
    </location>
</feature>
<accession>A0A9D2B2Z8</accession>
<organism evidence="3 4">
    <name type="scientific">Candidatus Blautia gallistercoris</name>
    <dbReference type="NCBI Taxonomy" id="2838490"/>
    <lineage>
        <taxon>Bacteria</taxon>
        <taxon>Bacillati</taxon>
        <taxon>Bacillota</taxon>
        <taxon>Clostridia</taxon>
        <taxon>Lachnospirales</taxon>
        <taxon>Lachnospiraceae</taxon>
        <taxon>Blautia</taxon>
    </lineage>
</organism>
<reference evidence="3" key="1">
    <citation type="journal article" date="2021" name="PeerJ">
        <title>Extensive microbial diversity within the chicken gut microbiome revealed by metagenomics and culture.</title>
        <authorList>
            <person name="Gilroy R."/>
            <person name="Ravi A."/>
            <person name="Getino M."/>
            <person name="Pursley I."/>
            <person name="Horton D.L."/>
            <person name="Alikhan N.F."/>
            <person name="Baker D."/>
            <person name="Gharbi K."/>
            <person name="Hall N."/>
            <person name="Watson M."/>
            <person name="Adriaenssens E.M."/>
            <person name="Foster-Nyarko E."/>
            <person name="Jarju S."/>
            <person name="Secka A."/>
            <person name="Antonio M."/>
            <person name="Oren A."/>
            <person name="Chaudhuri R.R."/>
            <person name="La Ragione R."/>
            <person name="Hildebrand F."/>
            <person name="Pallen M.J."/>
        </authorList>
    </citation>
    <scope>NUCLEOTIDE SEQUENCE</scope>
    <source>
        <strain evidence="3">ChiSjej1B19-8411</strain>
    </source>
</reference>
<feature type="transmembrane region" description="Helical" evidence="2">
    <location>
        <begin position="491"/>
        <end position="509"/>
    </location>
</feature>
<protein>
    <submittedName>
        <fullName evidence="3">YfhO family protein</fullName>
    </submittedName>
</protein>
<feature type="transmembrane region" description="Helical" evidence="2">
    <location>
        <begin position="189"/>
        <end position="209"/>
    </location>
</feature>
<feature type="transmembrane region" description="Helical" evidence="2">
    <location>
        <begin position="116"/>
        <end position="143"/>
    </location>
</feature>
<evidence type="ECO:0000256" key="2">
    <source>
        <dbReference type="SAM" id="Phobius"/>
    </source>
</evidence>
<evidence type="ECO:0000313" key="3">
    <source>
        <dbReference type="EMBL" id="HIX59647.1"/>
    </source>
</evidence>
<reference evidence="3" key="2">
    <citation type="submission" date="2021-04" db="EMBL/GenBank/DDBJ databases">
        <authorList>
            <person name="Gilroy R."/>
        </authorList>
    </citation>
    <scope>NUCLEOTIDE SEQUENCE</scope>
    <source>
        <strain evidence="3">ChiSjej1B19-8411</strain>
    </source>
</reference>
<name>A0A9D2B2Z8_9FIRM</name>
<feature type="transmembrane region" description="Helical" evidence="2">
    <location>
        <begin position="30"/>
        <end position="47"/>
    </location>
</feature>
<keyword evidence="2" id="KW-1133">Transmembrane helix</keyword>
<dbReference type="PANTHER" id="PTHR38454">
    <property type="entry name" value="INTEGRAL MEMBRANE PROTEIN-RELATED"/>
    <property type="match status" value="1"/>
</dbReference>
<feature type="transmembrane region" description="Helical" evidence="2">
    <location>
        <begin position="264"/>
        <end position="286"/>
    </location>
</feature>
<gene>
    <name evidence="3" type="ORF">IAA45_08035</name>
</gene>
<dbReference type="Proteomes" id="UP000886817">
    <property type="component" value="Unassembled WGS sequence"/>
</dbReference>